<dbReference type="GO" id="GO:0007165">
    <property type="term" value="P:signal transduction"/>
    <property type="evidence" value="ECO:0007669"/>
    <property type="project" value="TreeGrafter"/>
</dbReference>
<evidence type="ECO:0000256" key="2">
    <source>
        <dbReference type="ARBA" id="ARBA00022553"/>
    </source>
</evidence>
<dbReference type="GO" id="GO:0019901">
    <property type="term" value="F:protein kinase binding"/>
    <property type="evidence" value="ECO:0007669"/>
    <property type="project" value="TreeGrafter"/>
</dbReference>
<comment type="similarity">
    <text evidence="1">Belongs to the 5'-AMP-activated protein kinase beta subunit family.</text>
</comment>
<dbReference type="Pfam" id="PF16561">
    <property type="entry name" value="AMPK1_CBM"/>
    <property type="match status" value="1"/>
</dbReference>
<dbReference type="InterPro" id="IPR006828">
    <property type="entry name" value="ASC_dom"/>
</dbReference>
<name>A0A9P6VXD9_MAUEX</name>
<dbReference type="Pfam" id="PF04739">
    <property type="entry name" value="AMPKBI"/>
    <property type="match status" value="1"/>
</dbReference>
<dbReference type="GO" id="GO:0005634">
    <property type="term" value="C:nucleus"/>
    <property type="evidence" value="ECO:0007669"/>
    <property type="project" value="TreeGrafter"/>
</dbReference>
<feature type="compositionally biased region" description="Basic and acidic residues" evidence="3">
    <location>
        <begin position="347"/>
        <end position="363"/>
    </location>
</feature>
<feature type="region of interest" description="Disordered" evidence="3">
    <location>
        <begin position="1"/>
        <end position="23"/>
    </location>
</feature>
<dbReference type="Gene3D" id="2.60.40.10">
    <property type="entry name" value="Immunoglobulins"/>
    <property type="match status" value="1"/>
</dbReference>
<dbReference type="EMBL" id="PUHR01000210">
    <property type="protein sequence ID" value="KAG0658522.1"/>
    <property type="molecule type" value="Genomic_DNA"/>
</dbReference>
<feature type="region of interest" description="Disordered" evidence="3">
    <location>
        <begin position="337"/>
        <end position="363"/>
    </location>
</feature>
<dbReference type="InterPro" id="IPR050827">
    <property type="entry name" value="CRP1_MDG1_kinase"/>
</dbReference>
<evidence type="ECO:0000256" key="1">
    <source>
        <dbReference type="ARBA" id="ARBA00010926"/>
    </source>
</evidence>
<dbReference type="SUPFAM" id="SSF160219">
    <property type="entry name" value="AMPKBI-like"/>
    <property type="match status" value="1"/>
</dbReference>
<accession>A0A9P6VXD9</accession>
<dbReference type="PANTHER" id="PTHR10343">
    <property type="entry name" value="5'-AMP-ACTIVATED PROTEIN KINASE , BETA SUBUNIT"/>
    <property type="match status" value="1"/>
</dbReference>
<proteinExistence type="inferred from homology"/>
<keyword evidence="2" id="KW-0597">Phosphoprotein</keyword>
<feature type="compositionally biased region" description="Polar residues" evidence="3">
    <location>
        <begin position="1"/>
        <end position="12"/>
    </location>
</feature>
<gene>
    <name evidence="5" type="ORF">C6P45_002173</name>
</gene>
<sequence length="740" mass="83761">MSLNSPTESPTKSPHHHHHPDYKGFFKRHFSLNKKNENSGTDEQQVSSSTREINEDMANLSLKSENTHTIEHSQHNQHPSHSHNHNKEAPLAIQTHSDPTVQHTDHVLTPRTEEVPIVVETDSTKVNNDSNKNDNDTTNNETNPTILSLKQTLLDDKTAEDSIGTPITSAGSGSTRNDVMSDHLNNMNSNVPESQDSTLHDTNVIGSPYGKKESHPYQYEYFPLTSDKNSNSIDEDAGVLQNEDKLINQAIFQNVVKRDMKRKRNDSMSSGNTINRLGMTSVKETKREQQNENDNIIDNEKQKPKVSATAAIMMKLYNNNAQMKNDKSNEIYKRNETLTNNNNNSDVDFKESLRRRQEEDAARRLAEEQANVQNPTINKLQTDSSTLTSDNKKVKMKKTITSESSYSSDTDTDMDDDEDDVEVILKWRDKLPDSANVKIFVISKEIVSTILAIHPHYEMDDSDKKECRLHMIFDDKTQEWFLPGLFLPPGIYRFQFSINGNLTHSNYLPTATNTLGSIVNWFEVLPGYEQIEPYRDYDKINSSSVNLTDDKNAQRTYSTASLTDYAGISRSNSMINKSSGSTLRIANYFNALQPLTPKEPEYSNEIPELFKFDADLTNPAPPPVDLNAPFDMTLSKVVDCNQDELFANMQRVAKMNADEAEKFFLTKFKVAELPVYLNSNYLNKNFNTEANHIIPHVNLNHLLTSSIKDEIICVGCTTRYAGKFITQVIYAPCSSSAPKK</sequence>
<feature type="region of interest" description="Disordered" evidence="3">
    <location>
        <begin position="124"/>
        <end position="143"/>
    </location>
</feature>
<dbReference type="AlphaFoldDB" id="A0A9P6VXD9"/>
<comment type="caution">
    <text evidence="5">The sequence shown here is derived from an EMBL/GenBank/DDBJ whole genome shotgun (WGS) entry which is preliminary data.</text>
</comment>
<evidence type="ECO:0000313" key="6">
    <source>
        <dbReference type="Proteomes" id="UP000750334"/>
    </source>
</evidence>
<feature type="domain" description="Association with the SNF1 complex (ASC)" evidence="4">
    <location>
        <begin position="626"/>
        <end position="733"/>
    </location>
</feature>
<dbReference type="Gene3D" id="6.20.250.60">
    <property type="match status" value="1"/>
</dbReference>
<keyword evidence="6" id="KW-1185">Reference proteome</keyword>
<reference evidence="5 6" key="1">
    <citation type="submission" date="2020-11" db="EMBL/GenBank/DDBJ databases">
        <title>Kefir isolates.</title>
        <authorList>
            <person name="Marcisauskas S."/>
            <person name="Kim Y."/>
            <person name="Blasche S."/>
        </authorList>
    </citation>
    <scope>NUCLEOTIDE SEQUENCE [LARGE SCALE GENOMIC DNA]</scope>
    <source>
        <strain evidence="5 6">OG2</strain>
    </source>
</reference>
<dbReference type="SUPFAM" id="SSF81296">
    <property type="entry name" value="E set domains"/>
    <property type="match status" value="1"/>
</dbReference>
<evidence type="ECO:0000256" key="3">
    <source>
        <dbReference type="SAM" id="MobiDB-lite"/>
    </source>
</evidence>
<dbReference type="SMART" id="SM01010">
    <property type="entry name" value="AMPKBI"/>
    <property type="match status" value="1"/>
</dbReference>
<dbReference type="PANTHER" id="PTHR10343:SF87">
    <property type="entry name" value="SNF1 PROTEIN KINASE SUBUNIT BETA-1"/>
    <property type="match status" value="1"/>
</dbReference>
<dbReference type="InterPro" id="IPR037256">
    <property type="entry name" value="ASC_dom_sf"/>
</dbReference>
<evidence type="ECO:0000313" key="5">
    <source>
        <dbReference type="EMBL" id="KAG0658522.1"/>
    </source>
</evidence>
<dbReference type="InterPro" id="IPR032640">
    <property type="entry name" value="AMPK1_CBM"/>
</dbReference>
<feature type="compositionally biased region" description="Basic residues" evidence="3">
    <location>
        <begin position="13"/>
        <end position="23"/>
    </location>
</feature>
<dbReference type="InterPro" id="IPR014756">
    <property type="entry name" value="Ig_E-set"/>
</dbReference>
<dbReference type="InterPro" id="IPR013783">
    <property type="entry name" value="Ig-like_fold"/>
</dbReference>
<dbReference type="GO" id="GO:0005737">
    <property type="term" value="C:cytoplasm"/>
    <property type="evidence" value="ECO:0007669"/>
    <property type="project" value="TreeGrafter"/>
</dbReference>
<dbReference type="GO" id="GO:0031588">
    <property type="term" value="C:nucleotide-activated protein kinase complex"/>
    <property type="evidence" value="ECO:0007669"/>
    <property type="project" value="TreeGrafter"/>
</dbReference>
<protein>
    <recommendedName>
        <fullName evidence="4">Association with the SNF1 complex (ASC) domain-containing protein</fullName>
    </recommendedName>
</protein>
<dbReference type="CDD" id="cd02859">
    <property type="entry name" value="E_set_AMPKbeta_like_N"/>
    <property type="match status" value="1"/>
</dbReference>
<dbReference type="Proteomes" id="UP000750334">
    <property type="component" value="Unassembled WGS sequence"/>
</dbReference>
<evidence type="ECO:0000259" key="4">
    <source>
        <dbReference type="SMART" id="SM01010"/>
    </source>
</evidence>
<dbReference type="OrthoDB" id="531008at2759"/>
<organism evidence="5 6">
    <name type="scientific">Maudiozyma exigua</name>
    <name type="common">Yeast</name>
    <name type="synonym">Kazachstania exigua</name>
    <dbReference type="NCBI Taxonomy" id="34358"/>
    <lineage>
        <taxon>Eukaryota</taxon>
        <taxon>Fungi</taxon>
        <taxon>Dikarya</taxon>
        <taxon>Ascomycota</taxon>
        <taxon>Saccharomycotina</taxon>
        <taxon>Saccharomycetes</taxon>
        <taxon>Saccharomycetales</taxon>
        <taxon>Saccharomycetaceae</taxon>
        <taxon>Maudiozyma</taxon>
    </lineage>
</organism>